<proteinExistence type="predicted"/>
<keyword evidence="1" id="KW-0472">Membrane</keyword>
<accession>A0A975CLQ8</accession>
<keyword evidence="3" id="KW-1185">Reference proteome</keyword>
<evidence type="ECO:0000313" key="3">
    <source>
        <dbReference type="Proteomes" id="UP000663920"/>
    </source>
</evidence>
<dbReference type="EMBL" id="CP071869">
    <property type="protein sequence ID" value="QTE21993.1"/>
    <property type="molecule type" value="Genomic_DNA"/>
</dbReference>
<reference evidence="2 3" key="1">
    <citation type="submission" date="2021-03" db="EMBL/GenBank/DDBJ databases">
        <title>Complete genome of Polaribacter_sp.SM13.</title>
        <authorList>
            <person name="Jeong S.W."/>
            <person name="Bae J.W."/>
        </authorList>
    </citation>
    <scope>NUCLEOTIDE SEQUENCE [LARGE SCALE GENOMIC DNA]</scope>
    <source>
        <strain evidence="2 3">SM13</strain>
    </source>
</reference>
<protein>
    <submittedName>
        <fullName evidence="2">Uncharacterized protein</fullName>
    </submittedName>
</protein>
<dbReference type="RefSeq" id="WP_208077611.1">
    <property type="nucleotide sequence ID" value="NZ_CP071869.1"/>
</dbReference>
<keyword evidence="1" id="KW-1133">Transmembrane helix</keyword>
<dbReference type="AlphaFoldDB" id="A0A975CLQ8"/>
<evidence type="ECO:0000313" key="2">
    <source>
        <dbReference type="EMBL" id="QTE21993.1"/>
    </source>
</evidence>
<dbReference type="Proteomes" id="UP000663920">
    <property type="component" value="Chromosome"/>
</dbReference>
<feature type="transmembrane region" description="Helical" evidence="1">
    <location>
        <begin position="20"/>
        <end position="40"/>
    </location>
</feature>
<organism evidence="2 3">
    <name type="scientific">Polaribacter cellanae</name>
    <dbReference type="NCBI Taxonomy" id="2818493"/>
    <lineage>
        <taxon>Bacteria</taxon>
        <taxon>Pseudomonadati</taxon>
        <taxon>Bacteroidota</taxon>
        <taxon>Flavobacteriia</taxon>
        <taxon>Flavobacteriales</taxon>
        <taxon>Flavobacteriaceae</taxon>
    </lineage>
</organism>
<gene>
    <name evidence="2" type="ORF">J3359_14415</name>
</gene>
<name>A0A975CLQ8_9FLAO</name>
<keyword evidence="1" id="KW-0812">Transmembrane</keyword>
<sequence length="135" mass="15517">MIKNRDSETAKVLKSIPSWILRWGILIMAIIVSVVIISSIELVHFQYKFSTNAHIESEYLTFSKNNEIDIEEIEYILIGGSKPIKINNLNIITNKKNIIIKISPDYLDMLENKSIVKVDIYQKKSLLEIIIGNIN</sequence>
<dbReference type="KEGG" id="pcea:J3359_14415"/>
<evidence type="ECO:0000256" key="1">
    <source>
        <dbReference type="SAM" id="Phobius"/>
    </source>
</evidence>